<dbReference type="eggNOG" id="COG1309">
    <property type="taxonomic scope" value="Bacteria"/>
</dbReference>
<evidence type="ECO:0000256" key="2">
    <source>
        <dbReference type="PROSITE-ProRule" id="PRU00335"/>
    </source>
</evidence>
<evidence type="ECO:0000313" key="5">
    <source>
        <dbReference type="Proteomes" id="UP000002204"/>
    </source>
</evidence>
<reference evidence="5" key="1">
    <citation type="submission" date="2005-03" db="EMBL/GenBank/DDBJ databases">
        <title>Comparison of the complete genome sequences of Rhodococcus erythropolis PR4 and Rhodococcus opacus B4.</title>
        <authorList>
            <person name="Takarada H."/>
            <person name="Sekine M."/>
            <person name="Hosoyama A."/>
            <person name="Yamada R."/>
            <person name="Fujisawa T."/>
            <person name="Omata S."/>
            <person name="Shimizu A."/>
            <person name="Tsukatani N."/>
            <person name="Tanikawa S."/>
            <person name="Fujita N."/>
            <person name="Harayama S."/>
        </authorList>
    </citation>
    <scope>NUCLEOTIDE SEQUENCE [LARGE SCALE GENOMIC DNA]</scope>
    <source>
        <strain evidence="5">PR4 / NBRC 100887</strain>
    </source>
</reference>
<dbReference type="KEGG" id="rer:RER_50040"/>
<dbReference type="PANTHER" id="PTHR43479">
    <property type="entry name" value="ACREF/ENVCD OPERON REPRESSOR-RELATED"/>
    <property type="match status" value="1"/>
</dbReference>
<feature type="domain" description="HTH tetR-type" evidence="3">
    <location>
        <begin position="35"/>
        <end position="95"/>
    </location>
</feature>
<feature type="DNA-binding region" description="H-T-H motif" evidence="2">
    <location>
        <begin position="58"/>
        <end position="77"/>
    </location>
</feature>
<dbReference type="AlphaFoldDB" id="C0ZQE4"/>
<keyword evidence="1 2" id="KW-0238">DNA-binding</keyword>
<accession>C0ZQE4</accession>
<reference evidence="4 5" key="2">
    <citation type="journal article" date="2006" name="Environ. Microbiol.">
        <title>Sequence analysis of three plasmids harboured in Rhodococcus erythropolis strain PR4.</title>
        <authorList>
            <person name="Sekine M."/>
            <person name="Tanikawa S."/>
            <person name="Omata S."/>
            <person name="Saito M."/>
            <person name="Fujisawa T."/>
            <person name="Tsukatani N."/>
            <person name="Tajima T."/>
            <person name="Sekigawa T."/>
            <person name="Kosugi H."/>
            <person name="Matsuo Y."/>
            <person name="Nishiko R."/>
            <person name="Imamura K."/>
            <person name="Ito M."/>
            <person name="Narita H."/>
            <person name="Tago S."/>
            <person name="Fujita N."/>
            <person name="Harayama S."/>
        </authorList>
    </citation>
    <scope>NUCLEOTIDE SEQUENCE [LARGE SCALE GENOMIC DNA]</scope>
    <source>
        <strain evidence="5">PR4 / NBRC 100887</strain>
    </source>
</reference>
<sequence>MDCSLRHSGCVCQYRPMTSPTPRRYAGLSGDQRSALRRESLLEAGLELFAVAGSRGATMTAICARAKLTERYFYESFSSRDELLKTILDGIADEVRDAGLTALRASDGTLEQRVRDAITSFVTLLTDDPRKGRVAMIESAAYEPLRAHRRAVLHGFAQMVADEASRMYGDRAWPSHQGQINGLLFVGGLAELVTAWLNEEIAITPDEIVEAATYQFTSTAHH</sequence>
<dbReference type="PROSITE" id="PS50977">
    <property type="entry name" value="HTH_TETR_2"/>
    <property type="match status" value="1"/>
</dbReference>
<name>C0ZQE4_RHOE4</name>
<protein>
    <submittedName>
        <fullName evidence="4">Putative TetR family transcriptional regulator</fullName>
    </submittedName>
</protein>
<dbReference type="Pfam" id="PF00440">
    <property type="entry name" value="TetR_N"/>
    <property type="match status" value="1"/>
</dbReference>
<evidence type="ECO:0000256" key="1">
    <source>
        <dbReference type="ARBA" id="ARBA00023125"/>
    </source>
</evidence>
<dbReference type="EMBL" id="AP008957">
    <property type="protein sequence ID" value="BAH35712.1"/>
    <property type="molecule type" value="Genomic_DNA"/>
</dbReference>
<dbReference type="Proteomes" id="UP000002204">
    <property type="component" value="Chromosome"/>
</dbReference>
<evidence type="ECO:0000259" key="3">
    <source>
        <dbReference type="PROSITE" id="PS50977"/>
    </source>
</evidence>
<organism evidence="4 5">
    <name type="scientific">Rhodococcus erythropolis (strain PR4 / NBRC 100887)</name>
    <dbReference type="NCBI Taxonomy" id="234621"/>
    <lineage>
        <taxon>Bacteria</taxon>
        <taxon>Bacillati</taxon>
        <taxon>Actinomycetota</taxon>
        <taxon>Actinomycetes</taxon>
        <taxon>Mycobacteriales</taxon>
        <taxon>Nocardiaceae</taxon>
        <taxon>Rhodococcus</taxon>
        <taxon>Rhodococcus erythropolis group</taxon>
    </lineage>
</organism>
<dbReference type="InterPro" id="IPR050624">
    <property type="entry name" value="HTH-type_Tx_Regulator"/>
</dbReference>
<dbReference type="Gene3D" id="1.10.357.10">
    <property type="entry name" value="Tetracycline Repressor, domain 2"/>
    <property type="match status" value="1"/>
</dbReference>
<evidence type="ECO:0000313" key="4">
    <source>
        <dbReference type="EMBL" id="BAH35712.1"/>
    </source>
</evidence>
<dbReference type="PANTHER" id="PTHR43479:SF11">
    <property type="entry name" value="ACREF_ENVCD OPERON REPRESSOR-RELATED"/>
    <property type="match status" value="1"/>
</dbReference>
<dbReference type="GO" id="GO:0003677">
    <property type="term" value="F:DNA binding"/>
    <property type="evidence" value="ECO:0007669"/>
    <property type="project" value="UniProtKB-UniRule"/>
</dbReference>
<dbReference type="InterPro" id="IPR009057">
    <property type="entry name" value="Homeodomain-like_sf"/>
</dbReference>
<dbReference type="InterPro" id="IPR001647">
    <property type="entry name" value="HTH_TetR"/>
</dbReference>
<dbReference type="HOGENOM" id="CLU_069356_13_2_11"/>
<gene>
    <name evidence="4" type="ordered locus">RER_50040</name>
</gene>
<dbReference type="SUPFAM" id="SSF46689">
    <property type="entry name" value="Homeodomain-like"/>
    <property type="match status" value="1"/>
</dbReference>
<proteinExistence type="predicted"/>